<dbReference type="InterPro" id="IPR028081">
    <property type="entry name" value="Leu-bd"/>
</dbReference>
<evidence type="ECO:0000256" key="1">
    <source>
        <dbReference type="ARBA" id="ARBA00022723"/>
    </source>
</evidence>
<evidence type="ECO:0000313" key="6">
    <source>
        <dbReference type="EMBL" id="MBV4459126.1"/>
    </source>
</evidence>
<evidence type="ECO:0000256" key="2">
    <source>
        <dbReference type="ARBA" id="ARBA00022729"/>
    </source>
</evidence>
<dbReference type="Pfam" id="PF00034">
    <property type="entry name" value="Cytochrom_C"/>
    <property type="match status" value="1"/>
</dbReference>
<dbReference type="Proteomes" id="UP000765224">
    <property type="component" value="Unassembled WGS sequence"/>
</dbReference>
<dbReference type="EMBL" id="JAHSTS010000002">
    <property type="protein sequence ID" value="MBV4459126.1"/>
    <property type="molecule type" value="Genomic_DNA"/>
</dbReference>
<feature type="domain" description="Cytochrome c" evidence="5">
    <location>
        <begin position="47"/>
        <end position="160"/>
    </location>
</feature>
<keyword evidence="2" id="KW-0732">Signal</keyword>
<keyword evidence="4" id="KW-0349">Heme</keyword>
<gene>
    <name evidence="6" type="ORF">KVG96_14290</name>
</gene>
<accession>A0ABS6PF73</accession>
<evidence type="ECO:0000256" key="3">
    <source>
        <dbReference type="ARBA" id="ARBA00023004"/>
    </source>
</evidence>
<keyword evidence="3 4" id="KW-0408">Iron</keyword>
<proteinExistence type="predicted"/>
<reference evidence="6 7" key="1">
    <citation type="submission" date="2021-06" db="EMBL/GenBank/DDBJ databases">
        <title>Updating the genus Pseudomonas: Description of 43 new species and partition of the Pseudomonas putida group.</title>
        <authorList>
            <person name="Girard L."/>
            <person name="Lood C."/>
            <person name="Vandamme P."/>
            <person name="Rokni-Zadeh H."/>
            <person name="Van Noort V."/>
            <person name="Hofte M."/>
            <person name="Lavigne R."/>
            <person name="De Mot R."/>
        </authorList>
    </citation>
    <scope>NUCLEOTIDE SEQUENCE [LARGE SCALE GENOMIC DNA]</scope>
    <source>
        <strain evidence="6 7">COR58</strain>
    </source>
</reference>
<evidence type="ECO:0000259" key="5">
    <source>
        <dbReference type="PROSITE" id="PS51007"/>
    </source>
</evidence>
<organism evidence="6 7">
    <name type="scientific">Pseudomonas ekonensis</name>
    <dbReference type="NCBI Taxonomy" id="2842353"/>
    <lineage>
        <taxon>Bacteria</taxon>
        <taxon>Pseudomonadati</taxon>
        <taxon>Pseudomonadota</taxon>
        <taxon>Gammaproteobacteria</taxon>
        <taxon>Pseudomonadales</taxon>
        <taxon>Pseudomonadaceae</taxon>
        <taxon>Pseudomonas</taxon>
    </lineage>
</organism>
<dbReference type="InterPro" id="IPR009056">
    <property type="entry name" value="Cyt_c-like_dom"/>
</dbReference>
<protein>
    <submittedName>
        <fullName evidence="6">ABC transporter substrate-binding protein</fullName>
    </submittedName>
</protein>
<keyword evidence="7" id="KW-1185">Reference proteome</keyword>
<keyword evidence="1 4" id="KW-0479">Metal-binding</keyword>
<dbReference type="Pfam" id="PF13458">
    <property type="entry name" value="Peripla_BP_6"/>
    <property type="match status" value="1"/>
</dbReference>
<comment type="caution">
    <text evidence="6">The sequence shown here is derived from an EMBL/GenBank/DDBJ whole genome shotgun (WGS) entry which is preliminary data.</text>
</comment>
<evidence type="ECO:0000313" key="7">
    <source>
        <dbReference type="Proteomes" id="UP000765224"/>
    </source>
</evidence>
<dbReference type="PANTHER" id="PTHR47235:SF1">
    <property type="entry name" value="BLR6548 PROTEIN"/>
    <property type="match status" value="1"/>
</dbReference>
<sequence length="524" mass="55565">MKTAPAGFPVAILRLLVLILLAGFSLVAGALSLTDEESAGKRLYREGLSASGEPIMARVGAADVLLPATSLPCANCHGADGLGRPEGGVRPPELNWARLTSAHGQQVNGRRYPAYDDGSLARAIQQGRDPANHRLDASMPRFLLSMRDLRNLTAYLKRLADERDPGLEADTLHLGTLLPSQGPLAEEGATVAAVLNGSVARINEAGGIHGRQLRLTVADPGPDRASAEQALQRLIDDEHVFALIAPLAPALDSELAPRLEQAGLPLIGPLSLQGPMPSSPQIFEPLPGLREQLIALADYATASLRVLQGPTLIAYPADPGQAQAAQALGRYLQNHGWQKVQVQPYDAAAGTVPLGSRSVFYLGSGGGFSRLANGLQKAGQVPYLFAASSQVAGDLLQVPDGFSRRVFLAYPFVPSDWTQAGRLALTLLREHQGLGAQHAVLQVGAYASMLLFCEGMKQAGRDASREKLVAALEGLHDFDTGLTPRISFGPGRRLGLSGAHVVTIDLPDLRFYLVAPYKPVVEIP</sequence>
<name>A0ABS6PF73_9PSED</name>
<dbReference type="RefSeq" id="WP_217892728.1">
    <property type="nucleotide sequence ID" value="NZ_JAHSTS010000002.1"/>
</dbReference>
<dbReference type="PANTHER" id="PTHR47235">
    <property type="entry name" value="BLR6548 PROTEIN"/>
    <property type="match status" value="1"/>
</dbReference>
<evidence type="ECO:0000256" key="4">
    <source>
        <dbReference type="PROSITE-ProRule" id="PRU00433"/>
    </source>
</evidence>
<dbReference type="PROSITE" id="PS51007">
    <property type="entry name" value="CYTC"/>
    <property type="match status" value="1"/>
</dbReference>